<dbReference type="AlphaFoldDB" id="A0A9J6GQ94"/>
<reference evidence="1 2" key="1">
    <citation type="journal article" date="2020" name="Cell">
        <title>Large-Scale Comparative Analyses of Tick Genomes Elucidate Their Genetic Diversity and Vector Capacities.</title>
        <authorList>
            <consortium name="Tick Genome and Microbiome Consortium (TIGMIC)"/>
            <person name="Jia N."/>
            <person name="Wang J."/>
            <person name="Shi W."/>
            <person name="Du L."/>
            <person name="Sun Y."/>
            <person name="Zhan W."/>
            <person name="Jiang J.F."/>
            <person name="Wang Q."/>
            <person name="Zhang B."/>
            <person name="Ji P."/>
            <person name="Bell-Sakyi L."/>
            <person name="Cui X.M."/>
            <person name="Yuan T.T."/>
            <person name="Jiang B.G."/>
            <person name="Yang W.F."/>
            <person name="Lam T.T."/>
            <person name="Chang Q.C."/>
            <person name="Ding S.J."/>
            <person name="Wang X.J."/>
            <person name="Zhu J.G."/>
            <person name="Ruan X.D."/>
            <person name="Zhao L."/>
            <person name="Wei J.T."/>
            <person name="Ye R.Z."/>
            <person name="Que T.C."/>
            <person name="Du C.H."/>
            <person name="Zhou Y.H."/>
            <person name="Cheng J.X."/>
            <person name="Dai P.F."/>
            <person name="Guo W.B."/>
            <person name="Han X.H."/>
            <person name="Huang E.J."/>
            <person name="Li L.F."/>
            <person name="Wei W."/>
            <person name="Gao Y.C."/>
            <person name="Liu J.Z."/>
            <person name="Shao H.Z."/>
            <person name="Wang X."/>
            <person name="Wang C.C."/>
            <person name="Yang T.C."/>
            <person name="Huo Q.B."/>
            <person name="Li W."/>
            <person name="Chen H.Y."/>
            <person name="Chen S.E."/>
            <person name="Zhou L.G."/>
            <person name="Ni X.B."/>
            <person name="Tian J.H."/>
            <person name="Sheng Y."/>
            <person name="Liu T."/>
            <person name="Pan Y.S."/>
            <person name="Xia L.Y."/>
            <person name="Li J."/>
            <person name="Zhao F."/>
            <person name="Cao W.C."/>
        </authorList>
    </citation>
    <scope>NUCLEOTIDE SEQUENCE [LARGE SCALE GENOMIC DNA]</scope>
    <source>
        <strain evidence="1">HaeL-2018</strain>
    </source>
</reference>
<accession>A0A9J6GQ94</accession>
<evidence type="ECO:0000313" key="2">
    <source>
        <dbReference type="Proteomes" id="UP000821853"/>
    </source>
</evidence>
<protein>
    <submittedName>
        <fullName evidence="1">Uncharacterized protein</fullName>
    </submittedName>
</protein>
<dbReference type="Proteomes" id="UP000821853">
    <property type="component" value="Unassembled WGS sequence"/>
</dbReference>
<sequence>MTQKHKAEREIQDLYNPVDIEAILQRKAVLLVGTHSAKMTLKDICPHVRGRFYISREPVYVWNSIFVTNKNLSLDLFHEINKR</sequence>
<dbReference type="OrthoDB" id="6487134at2759"/>
<keyword evidence="2" id="KW-1185">Reference proteome</keyword>
<dbReference type="VEuPathDB" id="VectorBase:HLOH_058261"/>
<name>A0A9J6GQ94_HAELO</name>
<organism evidence="1 2">
    <name type="scientific">Haemaphysalis longicornis</name>
    <name type="common">Bush tick</name>
    <dbReference type="NCBI Taxonomy" id="44386"/>
    <lineage>
        <taxon>Eukaryota</taxon>
        <taxon>Metazoa</taxon>
        <taxon>Ecdysozoa</taxon>
        <taxon>Arthropoda</taxon>
        <taxon>Chelicerata</taxon>
        <taxon>Arachnida</taxon>
        <taxon>Acari</taxon>
        <taxon>Parasitiformes</taxon>
        <taxon>Ixodida</taxon>
        <taxon>Ixodoidea</taxon>
        <taxon>Ixodidae</taxon>
        <taxon>Haemaphysalinae</taxon>
        <taxon>Haemaphysalis</taxon>
    </lineage>
</organism>
<evidence type="ECO:0000313" key="1">
    <source>
        <dbReference type="EMBL" id="KAH9376356.1"/>
    </source>
</evidence>
<dbReference type="EMBL" id="JABSTR010000008">
    <property type="protein sequence ID" value="KAH9376356.1"/>
    <property type="molecule type" value="Genomic_DNA"/>
</dbReference>
<comment type="caution">
    <text evidence="1">The sequence shown here is derived from an EMBL/GenBank/DDBJ whole genome shotgun (WGS) entry which is preliminary data.</text>
</comment>
<gene>
    <name evidence="1" type="ORF">HPB48_004822</name>
</gene>
<proteinExistence type="predicted"/>